<organism evidence="1">
    <name type="scientific">hydrocarbon metagenome</name>
    <dbReference type="NCBI Taxonomy" id="938273"/>
    <lineage>
        <taxon>unclassified sequences</taxon>
        <taxon>metagenomes</taxon>
        <taxon>ecological metagenomes</taxon>
    </lineage>
</organism>
<reference evidence="1" key="1">
    <citation type="journal article" date="2015" name="Proc. Natl. Acad. Sci. U.S.A.">
        <title>Networks of energetic and metabolic interactions define dynamics in microbial communities.</title>
        <authorList>
            <person name="Embree M."/>
            <person name="Liu J.K."/>
            <person name="Al-Bassam M.M."/>
            <person name="Zengler K."/>
        </authorList>
    </citation>
    <scope>NUCLEOTIDE SEQUENCE</scope>
</reference>
<dbReference type="AlphaFoldDB" id="A0A0W8FXB3"/>
<comment type="caution">
    <text evidence="1">The sequence shown here is derived from an EMBL/GenBank/DDBJ whole genome shotgun (WGS) entry which is preliminary data.</text>
</comment>
<accession>A0A0W8FXB3</accession>
<gene>
    <name evidence="1" type="ORF">ASZ90_004762</name>
</gene>
<sequence length="72" mass="8911">MPEDAFVYYKFKNRKTGELIDAVLAFKNLEDHDPALKKFFEIHEYKIVEKRLSRLEEYDKWRKEKRPSLKKY</sequence>
<evidence type="ECO:0000313" key="1">
    <source>
        <dbReference type="EMBL" id="KUG25417.1"/>
    </source>
</evidence>
<dbReference type="EMBL" id="LNQE01000690">
    <property type="protein sequence ID" value="KUG25417.1"/>
    <property type="molecule type" value="Genomic_DNA"/>
</dbReference>
<name>A0A0W8FXB3_9ZZZZ</name>
<proteinExistence type="predicted"/>
<protein>
    <submittedName>
        <fullName evidence="1">Uncharacterized protein</fullName>
    </submittedName>
</protein>